<evidence type="ECO:0000313" key="9">
    <source>
        <dbReference type="Proteomes" id="UP000602905"/>
    </source>
</evidence>
<dbReference type="InterPro" id="IPR043128">
    <property type="entry name" value="Rev_trsase/Diguanyl_cyclase"/>
</dbReference>
<evidence type="ECO:0000256" key="5">
    <source>
        <dbReference type="ARBA" id="ARBA00023268"/>
    </source>
</evidence>
<keyword evidence="4" id="KW-0255">Endonuclease</keyword>
<dbReference type="Pfam" id="PF03732">
    <property type="entry name" value="Retrotrans_gag"/>
    <property type="match status" value="1"/>
</dbReference>
<comment type="caution">
    <text evidence="8">The sequence shown here is derived from an EMBL/GenBank/DDBJ whole genome shotgun (WGS) entry which is preliminary data.</text>
</comment>
<dbReference type="GO" id="GO:0004519">
    <property type="term" value="F:endonuclease activity"/>
    <property type="evidence" value="ECO:0007669"/>
    <property type="project" value="UniProtKB-KW"/>
</dbReference>
<evidence type="ECO:0000256" key="4">
    <source>
        <dbReference type="ARBA" id="ARBA00022759"/>
    </source>
</evidence>
<accession>A0A8H7LPR3</accession>
<evidence type="ECO:0000256" key="2">
    <source>
        <dbReference type="ARBA" id="ARBA00022695"/>
    </source>
</evidence>
<keyword evidence="4" id="KW-0378">Hydrolase</keyword>
<keyword evidence="2" id="KW-0548">Nucleotidyltransferase</keyword>
<evidence type="ECO:0000256" key="6">
    <source>
        <dbReference type="SAM" id="MobiDB-lite"/>
    </source>
</evidence>
<feature type="compositionally biased region" description="Polar residues" evidence="6">
    <location>
        <begin position="271"/>
        <end position="302"/>
    </location>
</feature>
<evidence type="ECO:0000259" key="7">
    <source>
        <dbReference type="PROSITE" id="PS50878"/>
    </source>
</evidence>
<dbReference type="AlphaFoldDB" id="A0A8H7LPR3"/>
<dbReference type="Pfam" id="PF00078">
    <property type="entry name" value="RVT_1"/>
    <property type="match status" value="1"/>
</dbReference>
<evidence type="ECO:0000256" key="3">
    <source>
        <dbReference type="ARBA" id="ARBA00022722"/>
    </source>
</evidence>
<dbReference type="OrthoDB" id="2193209at2759"/>
<dbReference type="InterPro" id="IPR041577">
    <property type="entry name" value="RT_RNaseH_2"/>
</dbReference>
<feature type="non-terminal residue" evidence="8">
    <location>
        <position position="972"/>
    </location>
</feature>
<dbReference type="EMBL" id="JACYCD010000703">
    <property type="protein sequence ID" value="KAF8687899.1"/>
    <property type="molecule type" value="Genomic_DNA"/>
</dbReference>
<dbReference type="PANTHER" id="PTHR37984:SF5">
    <property type="entry name" value="PROTEIN NYNRIN-LIKE"/>
    <property type="match status" value="1"/>
</dbReference>
<evidence type="ECO:0000313" key="8">
    <source>
        <dbReference type="EMBL" id="KAF8687899.1"/>
    </source>
</evidence>
<name>A0A8H7LPR3_9AGAM</name>
<sequence length="972" mass="109154">MATHSWLPSQACSPIDQGELGPLLLPASPELDKVSLKQAVNVVKDGLAQLQLPWGPHTPEEQKPPTVEETPWAAPKAKPIGKAQPFLGAPAPIIPTGAPRHNPLSLFNPYPSLSFPSGLAPAAPAAPPLQFPTDLEALSFLCMNMTEAAGAWAHPHLDQLGSHCALIQTMDEFKNKFLATFGNPNVTQAAEWKITSLTQTGTCAKYITKFCMLQMELDWNNAALCSQFAQGLHWEVQRQIATWERQPCTLRELQDASLIIDNALCEERASHPQQGTKSGKTSNTPNQGASTGQQATKTSPLSSNPNYVLEEECNCCCTEGLCVKCSKAGHKFAKCRTSWKATPKEDKGKAKETAKIGKDSKYQLGKDPQAGKIWKKAVLTFTYNNKKMTETFLISNTGTHLAILGLKWLDTHNPEIDWNSQTLSFPHAPPEHVAIAKEEEANQNPLEGVPSKYHKYTKVFGEEEYNKLPPHWHYNIGIELMEEGPLNSPLYSMTNTKSATLKDWLRDKLKAGKIHPSKSSISSPVMFVPKKDGSCQLVVDYRCLNNWTKKNVYPLPCPDDLMAQLQGAKVFTKLDLQWGYNNIHVKEDNKWKTAFCTKYGLYKSLVMTFGLTNAPAAFQHFMNKLFKDLLNVCVIIYLDDILIYSQDDATHTWHVNEVLKHLMENQLFCKASKCTFHVTLVEYLGIIVSNKGFSLDKVKIQAVQEWPVPTKVKEVQLFLGFANFLRHFVANFSHTARPLHNLVKKDTPWRWGTKEQEAFQGLKDAITNAPVLCHANPLKPYFLETDTSGAALGSILSQQQEDRHLHPLGFLSESFKGAEQNYNTYDKELLAIICSFEYWRIFLEGTLHPITVFTNHCNLEYWKESQTFNCCHAQWHLLLAGYNFQIVYHPGKQSSKPDALSHQPDHADVPPANQTMLPEPVFANVALTSLWGKYYNFSKTSQKHLCPSNALSRTTKWKQDSSSTKGELWYQM</sequence>
<dbReference type="CDD" id="cd09274">
    <property type="entry name" value="RNase_HI_RT_Ty3"/>
    <property type="match status" value="1"/>
</dbReference>
<organism evidence="8 9">
    <name type="scientific">Rhizoctonia solani</name>
    <dbReference type="NCBI Taxonomy" id="456999"/>
    <lineage>
        <taxon>Eukaryota</taxon>
        <taxon>Fungi</taxon>
        <taxon>Dikarya</taxon>
        <taxon>Basidiomycota</taxon>
        <taxon>Agaricomycotina</taxon>
        <taxon>Agaricomycetes</taxon>
        <taxon>Cantharellales</taxon>
        <taxon>Ceratobasidiaceae</taxon>
        <taxon>Rhizoctonia</taxon>
    </lineage>
</organism>
<dbReference type="PANTHER" id="PTHR37984">
    <property type="entry name" value="PROTEIN CBG26694"/>
    <property type="match status" value="1"/>
</dbReference>
<dbReference type="Gene3D" id="2.40.70.10">
    <property type="entry name" value="Acid Proteases"/>
    <property type="match status" value="1"/>
</dbReference>
<dbReference type="SUPFAM" id="SSF56672">
    <property type="entry name" value="DNA/RNA polymerases"/>
    <property type="match status" value="1"/>
</dbReference>
<proteinExistence type="predicted"/>
<keyword evidence="1" id="KW-0808">Transferase</keyword>
<dbReference type="GO" id="GO:0016779">
    <property type="term" value="F:nucleotidyltransferase activity"/>
    <property type="evidence" value="ECO:0007669"/>
    <property type="project" value="UniProtKB-KW"/>
</dbReference>
<feature type="region of interest" description="Disordered" evidence="6">
    <location>
        <begin position="270"/>
        <end position="302"/>
    </location>
</feature>
<gene>
    <name evidence="8" type="ORF">RHS03_09898</name>
</gene>
<dbReference type="InterPro" id="IPR050951">
    <property type="entry name" value="Retrovirus_Pol_polyprotein"/>
</dbReference>
<evidence type="ECO:0000256" key="1">
    <source>
        <dbReference type="ARBA" id="ARBA00022679"/>
    </source>
</evidence>
<reference evidence="8" key="1">
    <citation type="submission" date="2020-09" db="EMBL/GenBank/DDBJ databases">
        <title>Comparative genome analyses of four rice-infecting Rhizoctonia solani isolates reveal extensive enrichment of homogalacturonan modification genes.</title>
        <authorList>
            <person name="Lee D.-Y."/>
            <person name="Jeon J."/>
            <person name="Kim K.-T."/>
            <person name="Cheong K."/>
            <person name="Song H."/>
            <person name="Choi G."/>
            <person name="Ko J."/>
            <person name="Opiyo S.O."/>
            <person name="Zuo S."/>
            <person name="Madhav S."/>
            <person name="Lee Y.-H."/>
            <person name="Wang G.-L."/>
        </authorList>
    </citation>
    <scope>NUCLEOTIDE SEQUENCE</scope>
    <source>
        <strain evidence="8">AG1-IA WGL</strain>
    </source>
</reference>
<dbReference type="InterPro" id="IPR005162">
    <property type="entry name" value="Retrotrans_gag_dom"/>
</dbReference>
<dbReference type="PROSITE" id="PS50878">
    <property type="entry name" value="RT_POL"/>
    <property type="match status" value="1"/>
</dbReference>
<dbReference type="Gene3D" id="3.10.10.10">
    <property type="entry name" value="HIV Type 1 Reverse Transcriptase, subunit A, domain 1"/>
    <property type="match status" value="1"/>
</dbReference>
<dbReference type="CDD" id="cd01647">
    <property type="entry name" value="RT_LTR"/>
    <property type="match status" value="1"/>
</dbReference>
<keyword evidence="5" id="KW-0511">Multifunctional enzyme</keyword>
<protein>
    <recommendedName>
        <fullName evidence="7">Reverse transcriptase domain-containing protein</fullName>
    </recommendedName>
</protein>
<dbReference type="Pfam" id="PF17919">
    <property type="entry name" value="RT_RNaseH_2"/>
    <property type="match status" value="1"/>
</dbReference>
<dbReference type="FunFam" id="3.30.70.270:FF:000020">
    <property type="entry name" value="Transposon Tf2-6 polyprotein-like Protein"/>
    <property type="match status" value="1"/>
</dbReference>
<keyword evidence="3" id="KW-0540">Nuclease</keyword>
<dbReference type="InterPro" id="IPR000477">
    <property type="entry name" value="RT_dom"/>
</dbReference>
<dbReference type="Gene3D" id="3.30.70.270">
    <property type="match status" value="2"/>
</dbReference>
<dbReference type="InterPro" id="IPR021109">
    <property type="entry name" value="Peptidase_aspartic_dom_sf"/>
</dbReference>
<dbReference type="Proteomes" id="UP000602905">
    <property type="component" value="Unassembled WGS sequence"/>
</dbReference>
<dbReference type="InterPro" id="IPR043502">
    <property type="entry name" value="DNA/RNA_pol_sf"/>
</dbReference>
<feature type="domain" description="Reverse transcriptase" evidence="7">
    <location>
        <begin position="509"/>
        <end position="688"/>
    </location>
</feature>